<evidence type="ECO:0000313" key="3">
    <source>
        <dbReference type="Proteomes" id="UP001153076"/>
    </source>
</evidence>
<gene>
    <name evidence="2" type="ORF">Cgig2_008261</name>
</gene>
<proteinExistence type="predicted"/>
<organism evidence="2 3">
    <name type="scientific">Carnegiea gigantea</name>
    <dbReference type="NCBI Taxonomy" id="171969"/>
    <lineage>
        <taxon>Eukaryota</taxon>
        <taxon>Viridiplantae</taxon>
        <taxon>Streptophyta</taxon>
        <taxon>Embryophyta</taxon>
        <taxon>Tracheophyta</taxon>
        <taxon>Spermatophyta</taxon>
        <taxon>Magnoliopsida</taxon>
        <taxon>eudicotyledons</taxon>
        <taxon>Gunneridae</taxon>
        <taxon>Pentapetalae</taxon>
        <taxon>Caryophyllales</taxon>
        <taxon>Cactineae</taxon>
        <taxon>Cactaceae</taxon>
        <taxon>Cactoideae</taxon>
        <taxon>Echinocereeae</taxon>
        <taxon>Carnegiea</taxon>
    </lineage>
</organism>
<keyword evidence="3" id="KW-1185">Reference proteome</keyword>
<reference evidence="2" key="1">
    <citation type="submission" date="2022-04" db="EMBL/GenBank/DDBJ databases">
        <title>Carnegiea gigantea Genome sequencing and assembly v2.</title>
        <authorList>
            <person name="Copetti D."/>
            <person name="Sanderson M.J."/>
            <person name="Burquez A."/>
            <person name="Wojciechowski M.F."/>
        </authorList>
    </citation>
    <scope>NUCLEOTIDE SEQUENCE</scope>
    <source>
        <strain evidence="2">SGP5-SGP5p</strain>
        <tissue evidence="2">Aerial part</tissue>
    </source>
</reference>
<dbReference type="EMBL" id="JAKOGI010000001">
    <property type="protein sequence ID" value="KAJ8453377.1"/>
    <property type="molecule type" value="Genomic_DNA"/>
</dbReference>
<dbReference type="AlphaFoldDB" id="A0A9Q1L3F7"/>
<evidence type="ECO:0000256" key="1">
    <source>
        <dbReference type="SAM" id="MobiDB-lite"/>
    </source>
</evidence>
<comment type="caution">
    <text evidence="2">The sequence shown here is derived from an EMBL/GenBank/DDBJ whole genome shotgun (WGS) entry which is preliminary data.</text>
</comment>
<dbReference type="Proteomes" id="UP001153076">
    <property type="component" value="Unassembled WGS sequence"/>
</dbReference>
<dbReference type="OrthoDB" id="1936192at2759"/>
<accession>A0A9Q1L3F7</accession>
<feature type="region of interest" description="Disordered" evidence="1">
    <location>
        <begin position="1"/>
        <end position="48"/>
    </location>
</feature>
<feature type="compositionally biased region" description="Basic and acidic residues" evidence="1">
    <location>
        <begin position="10"/>
        <end position="36"/>
    </location>
</feature>
<sequence>MAFGKHGLKRRLEQQTEQQHEPSHSTSTDRSEEAKEVTQTQTASGAHLKPLLSEIDIISQGKGKNPRGSKRWRCKHCNKPFASSYTRGHYPFFGAPVGKKAQIQRSTAMNNKDVLQRLRKKVEEAEQNGISASLTRSTIKNKDATFSADHNRIADGAFDWMNDTYKKGKDIVKYFLNHTHAHAIFRTQSNLDLLKVAKTRFASHHLLLKRLASCKEVLATMVVLRAWKDWLKSGDKNARAMGAKVTATIAMIHFGMKLTSYYP</sequence>
<protein>
    <submittedName>
        <fullName evidence="2">Uncharacterized protein</fullName>
    </submittedName>
</protein>
<name>A0A9Q1L3F7_9CARY</name>
<evidence type="ECO:0000313" key="2">
    <source>
        <dbReference type="EMBL" id="KAJ8453377.1"/>
    </source>
</evidence>